<protein>
    <submittedName>
        <fullName evidence="1">Uncharacterized protein</fullName>
    </submittedName>
</protein>
<dbReference type="EMBL" id="JXXR01000040">
    <property type="protein sequence ID" value="KJY66416.1"/>
    <property type="molecule type" value="Genomic_DNA"/>
</dbReference>
<organism evidence="1">
    <name type="scientific">Vibrio coralliilyticus</name>
    <dbReference type="NCBI Taxonomy" id="190893"/>
    <lineage>
        <taxon>Bacteria</taxon>
        <taxon>Pseudomonadati</taxon>
        <taxon>Pseudomonadota</taxon>
        <taxon>Gammaproteobacteria</taxon>
        <taxon>Vibrionales</taxon>
        <taxon>Vibrionaceae</taxon>
        <taxon>Vibrio</taxon>
    </lineage>
</organism>
<accession>A0A837FY23</accession>
<name>A0A837FY23_9VIBR</name>
<gene>
    <name evidence="1" type="ORF">TW71_24775</name>
</gene>
<dbReference type="AlphaFoldDB" id="A0A837FY23"/>
<proteinExistence type="predicted"/>
<comment type="caution">
    <text evidence="1">The sequence shown here is derived from an EMBL/GenBank/DDBJ whole genome shotgun (WGS) entry which is preliminary data.</text>
</comment>
<sequence length="221" mass="23902">MLNLRQTLSLLGLSALITAAMILWRPLTSPPPSPATSLEVAQYEMVSRSDTPAAHELPIPPAEPMTAAPTAQISQAATSEPETWISPPLNELSNSLYDFIENEGIRYVSTEDVPFDESQRQAILELAQSGQVLMFDNSDSTYLDSYGLTESQVVSEFFGTAAAGDVILATGVAHPQGGIHYLVLPLEQGDTQDTQWLNDIQRAVTMLKAEQQTITTPAIDG</sequence>
<reference evidence="1" key="1">
    <citation type="journal article" date="2015" name="BMC Genomics">
        <title>Genome mining reveals unlocked bioactive potential of marine Gram-negative bacteria.</title>
        <authorList>
            <person name="Machado H."/>
            <person name="Sonnenschein E.C."/>
            <person name="Melchiorsen J."/>
            <person name="Gram L."/>
        </authorList>
    </citation>
    <scope>NUCLEOTIDE SEQUENCE</scope>
    <source>
        <strain evidence="1">S2052</strain>
    </source>
</reference>
<dbReference type="RefSeq" id="WP_045987579.1">
    <property type="nucleotide sequence ID" value="NZ_CP063053.1"/>
</dbReference>
<evidence type="ECO:0000313" key="1">
    <source>
        <dbReference type="EMBL" id="KJY66416.1"/>
    </source>
</evidence>